<dbReference type="InterPro" id="IPR000847">
    <property type="entry name" value="LysR_HTH_N"/>
</dbReference>
<dbReference type="PANTHER" id="PTHR30126:SF39">
    <property type="entry name" value="HTH-TYPE TRANSCRIPTIONAL REGULATOR CYSL"/>
    <property type="match status" value="1"/>
</dbReference>
<gene>
    <name evidence="6" type="ORF">JI748_15070</name>
</gene>
<dbReference type="Pfam" id="PF00126">
    <property type="entry name" value="HTH_1"/>
    <property type="match status" value="1"/>
</dbReference>
<proteinExistence type="inferred from homology"/>
<dbReference type="PROSITE" id="PS50931">
    <property type="entry name" value="HTH_LYSR"/>
    <property type="match status" value="1"/>
</dbReference>
<keyword evidence="2" id="KW-0805">Transcription regulation</keyword>
<dbReference type="Gene3D" id="3.40.190.290">
    <property type="match status" value="1"/>
</dbReference>
<dbReference type="InterPro" id="IPR036388">
    <property type="entry name" value="WH-like_DNA-bd_sf"/>
</dbReference>
<evidence type="ECO:0000259" key="5">
    <source>
        <dbReference type="PROSITE" id="PS50931"/>
    </source>
</evidence>
<evidence type="ECO:0000313" key="7">
    <source>
        <dbReference type="Proteomes" id="UP000595857"/>
    </source>
</evidence>
<evidence type="ECO:0000256" key="4">
    <source>
        <dbReference type="ARBA" id="ARBA00023163"/>
    </source>
</evidence>
<sequence>MTLEQLRIFIAVAEREHITRAAEALHMTQSAVSSAISALESRHAITLFDRVGRAIILNETGRTFLPEAKAVLDRAKAAEAALDDLSGLRRGTLSVMASQTIASYWLPEHLAQYRREYPYIDVDVRFANTDQVADAVDSGEAEVGLVEGVVNRATLSAQVFAQDEMVVVISPAHSWAKATPPILTDVDWIVREEGSGTRAMFNDLTKDVSVKVALMLPGNEAVLGAVEAGLGAALVSLSVARSRIASGSLVVVDGFARQRSFFILHHKERFRTRAANALIDLAVNR</sequence>
<evidence type="ECO:0000313" key="6">
    <source>
        <dbReference type="EMBL" id="QQR39041.1"/>
    </source>
</evidence>
<dbReference type="SUPFAM" id="SSF46785">
    <property type="entry name" value="Winged helix' DNA-binding domain"/>
    <property type="match status" value="1"/>
</dbReference>
<accession>A0ABX7CAS8</accession>
<evidence type="ECO:0000256" key="3">
    <source>
        <dbReference type="ARBA" id="ARBA00023125"/>
    </source>
</evidence>
<keyword evidence="7" id="KW-1185">Reference proteome</keyword>
<protein>
    <submittedName>
        <fullName evidence="6">LysR family transcriptional regulator</fullName>
    </submittedName>
</protein>
<name>A0ABX7CAS8_9HYPH</name>
<dbReference type="InterPro" id="IPR005119">
    <property type="entry name" value="LysR_subst-bd"/>
</dbReference>
<comment type="similarity">
    <text evidence="1">Belongs to the LysR transcriptional regulatory family.</text>
</comment>
<reference evidence="6 7" key="1">
    <citation type="submission" date="2021-01" db="EMBL/GenBank/DDBJ databases">
        <title>Genome seq and assembly of Devosia sp. LEGU1.</title>
        <authorList>
            <person name="Chhetri G."/>
        </authorList>
    </citation>
    <scope>NUCLEOTIDE SEQUENCE [LARGE SCALE GENOMIC DNA]</scope>
    <source>
        <strain evidence="6 7">LEGU1</strain>
    </source>
</reference>
<feature type="domain" description="HTH lysR-type" evidence="5">
    <location>
        <begin position="1"/>
        <end position="58"/>
    </location>
</feature>
<dbReference type="EMBL" id="CP068046">
    <property type="protein sequence ID" value="QQR39041.1"/>
    <property type="molecule type" value="Genomic_DNA"/>
</dbReference>
<keyword evidence="4" id="KW-0804">Transcription</keyword>
<dbReference type="RefSeq" id="WP_201632478.1">
    <property type="nucleotide sequence ID" value="NZ_CP068046.1"/>
</dbReference>
<dbReference type="SUPFAM" id="SSF53850">
    <property type="entry name" value="Periplasmic binding protein-like II"/>
    <property type="match status" value="1"/>
</dbReference>
<dbReference type="InterPro" id="IPR036390">
    <property type="entry name" value="WH_DNA-bd_sf"/>
</dbReference>
<dbReference type="Gene3D" id="1.10.10.10">
    <property type="entry name" value="Winged helix-like DNA-binding domain superfamily/Winged helix DNA-binding domain"/>
    <property type="match status" value="1"/>
</dbReference>
<evidence type="ECO:0000256" key="2">
    <source>
        <dbReference type="ARBA" id="ARBA00023015"/>
    </source>
</evidence>
<keyword evidence="3" id="KW-0238">DNA-binding</keyword>
<evidence type="ECO:0000256" key="1">
    <source>
        <dbReference type="ARBA" id="ARBA00009437"/>
    </source>
</evidence>
<dbReference type="PANTHER" id="PTHR30126">
    <property type="entry name" value="HTH-TYPE TRANSCRIPTIONAL REGULATOR"/>
    <property type="match status" value="1"/>
</dbReference>
<dbReference type="Pfam" id="PF03466">
    <property type="entry name" value="LysR_substrate"/>
    <property type="match status" value="1"/>
</dbReference>
<dbReference type="PRINTS" id="PR00039">
    <property type="entry name" value="HTHLYSR"/>
</dbReference>
<dbReference type="Proteomes" id="UP000595857">
    <property type="component" value="Chromosome"/>
</dbReference>
<organism evidence="6 7">
    <name type="scientific">Devosia rhizoryzae</name>
    <dbReference type="NCBI Taxonomy" id="2774137"/>
    <lineage>
        <taxon>Bacteria</taxon>
        <taxon>Pseudomonadati</taxon>
        <taxon>Pseudomonadota</taxon>
        <taxon>Alphaproteobacteria</taxon>
        <taxon>Hyphomicrobiales</taxon>
        <taxon>Devosiaceae</taxon>
        <taxon>Devosia</taxon>
    </lineage>
</organism>